<accession>A0A0F9DX17</accession>
<sequence>MIKLTRQIPFEDSTELWVNLDKTESFFPFNTGSRIVFSEEDIVDVTETPEEIADAIWTYKIKLALTANSIVEDAK</sequence>
<comment type="caution">
    <text evidence="1">The sequence shown here is derived from an EMBL/GenBank/DDBJ whole genome shotgun (WGS) entry which is preliminary data.</text>
</comment>
<reference evidence="1" key="1">
    <citation type="journal article" date="2015" name="Nature">
        <title>Complex archaea that bridge the gap between prokaryotes and eukaryotes.</title>
        <authorList>
            <person name="Spang A."/>
            <person name="Saw J.H."/>
            <person name="Jorgensen S.L."/>
            <person name="Zaremba-Niedzwiedzka K."/>
            <person name="Martijn J."/>
            <person name="Lind A.E."/>
            <person name="van Eijk R."/>
            <person name="Schleper C."/>
            <person name="Guy L."/>
            <person name="Ettema T.J."/>
        </authorList>
    </citation>
    <scope>NUCLEOTIDE SEQUENCE</scope>
</reference>
<organism evidence="1">
    <name type="scientific">marine sediment metagenome</name>
    <dbReference type="NCBI Taxonomy" id="412755"/>
    <lineage>
        <taxon>unclassified sequences</taxon>
        <taxon>metagenomes</taxon>
        <taxon>ecological metagenomes</taxon>
    </lineage>
</organism>
<name>A0A0F9DX17_9ZZZZ</name>
<protein>
    <submittedName>
        <fullName evidence="1">Uncharacterized protein</fullName>
    </submittedName>
</protein>
<gene>
    <name evidence="1" type="ORF">LCGC14_2226680</name>
</gene>
<evidence type="ECO:0000313" key="1">
    <source>
        <dbReference type="EMBL" id="KKL58306.1"/>
    </source>
</evidence>
<dbReference type="AlphaFoldDB" id="A0A0F9DX17"/>
<dbReference type="EMBL" id="LAZR01029869">
    <property type="protein sequence ID" value="KKL58306.1"/>
    <property type="molecule type" value="Genomic_DNA"/>
</dbReference>
<proteinExistence type="predicted"/>